<evidence type="ECO:0000259" key="12">
    <source>
        <dbReference type="Pfam" id="PF08234"/>
    </source>
</evidence>
<gene>
    <name evidence="13" type="ORF">BDZ90DRAFT_281496</name>
</gene>
<evidence type="ECO:0000256" key="8">
    <source>
        <dbReference type="ARBA" id="ARBA00023328"/>
    </source>
</evidence>
<organism evidence="13 14">
    <name type="scientific">Jaminaea rosea</name>
    <dbReference type="NCBI Taxonomy" id="1569628"/>
    <lineage>
        <taxon>Eukaryota</taxon>
        <taxon>Fungi</taxon>
        <taxon>Dikarya</taxon>
        <taxon>Basidiomycota</taxon>
        <taxon>Ustilaginomycotina</taxon>
        <taxon>Exobasidiomycetes</taxon>
        <taxon>Microstromatales</taxon>
        <taxon>Microstromatales incertae sedis</taxon>
        <taxon>Jaminaea</taxon>
    </lineage>
</organism>
<dbReference type="CDD" id="cd23784">
    <property type="entry name" value="RWD_Spc25"/>
    <property type="match status" value="1"/>
</dbReference>
<evidence type="ECO:0000313" key="13">
    <source>
        <dbReference type="EMBL" id="PWN25683.1"/>
    </source>
</evidence>
<keyword evidence="14" id="KW-1185">Reference proteome</keyword>
<sequence>MSMLRTPRHEYGPTAATPSSYATPRGPALGSSVNANSHNALTATPGGPSSSSFDFLQHPLFADPESLQGGLQFDGLYAKMAGFKENLDNYVEESCARLEEARLEQGRVKEEREALIRGREKEVEAEKKAQHDLYAAIATERSEDAEARRIQSEKERYAHSLSSQLSDIQSELDALRQQFALRREEKQRIATKLRSMARLNVPERELLESRTGCRIGSPGEDLISFTFTHLSAERPAEEAYFVFAIQRRTYSMPVVEPALGAGVVEGLLEELNRSRNAFKCIKEMRRLLKGEVERGRRVARGLDEAVRDLRV</sequence>
<evidence type="ECO:0000256" key="9">
    <source>
        <dbReference type="RuleBase" id="RU367150"/>
    </source>
</evidence>
<evidence type="ECO:0000256" key="1">
    <source>
        <dbReference type="ARBA" id="ARBA00006379"/>
    </source>
</evidence>
<keyword evidence="5 9" id="KW-0995">Kinetochore</keyword>
<protein>
    <recommendedName>
        <fullName evidence="9">Kinetochore protein SPC25</fullName>
    </recommendedName>
</protein>
<dbReference type="Pfam" id="PF08234">
    <property type="entry name" value="Spindle_Spc25"/>
    <property type="match status" value="1"/>
</dbReference>
<dbReference type="EMBL" id="KZ819675">
    <property type="protein sequence ID" value="PWN25683.1"/>
    <property type="molecule type" value="Genomic_DNA"/>
</dbReference>
<reference evidence="13 14" key="1">
    <citation type="journal article" date="2018" name="Mol. Biol. Evol.">
        <title>Broad Genomic Sampling Reveals a Smut Pathogenic Ancestry of the Fungal Clade Ustilaginomycotina.</title>
        <authorList>
            <person name="Kijpornyongpan T."/>
            <person name="Mondo S.J."/>
            <person name="Barry K."/>
            <person name="Sandor L."/>
            <person name="Lee J."/>
            <person name="Lipzen A."/>
            <person name="Pangilinan J."/>
            <person name="LaButti K."/>
            <person name="Hainaut M."/>
            <person name="Henrissat B."/>
            <person name="Grigoriev I.V."/>
            <person name="Spatafora J.W."/>
            <person name="Aime M.C."/>
        </authorList>
    </citation>
    <scope>NUCLEOTIDE SEQUENCE [LARGE SCALE GENOMIC DNA]</scope>
    <source>
        <strain evidence="13 14">MCA 5214</strain>
    </source>
</reference>
<keyword evidence="4 9" id="KW-0498">Mitosis</keyword>
<dbReference type="GO" id="GO:0051301">
    <property type="term" value="P:cell division"/>
    <property type="evidence" value="ECO:0007669"/>
    <property type="project" value="UniProtKB-UniRule"/>
</dbReference>
<dbReference type="Gene3D" id="3.30.457.50">
    <property type="entry name" value="Chromosome segregation protein Spc25"/>
    <property type="match status" value="1"/>
</dbReference>
<accession>A0A316UP49</accession>
<dbReference type="STRING" id="1569628.A0A316UP49"/>
<evidence type="ECO:0000256" key="6">
    <source>
        <dbReference type="ARBA" id="ARBA00023054"/>
    </source>
</evidence>
<comment type="function">
    <text evidence="9">Acts as a component of the essential kinetochore-associated NDC80 complex, which is required for chromosome segregation and spindle checkpoint activity.</text>
</comment>
<evidence type="ECO:0000256" key="7">
    <source>
        <dbReference type="ARBA" id="ARBA00023306"/>
    </source>
</evidence>
<dbReference type="GO" id="GO:0005634">
    <property type="term" value="C:nucleus"/>
    <property type="evidence" value="ECO:0007669"/>
    <property type="project" value="UniProtKB-SubCell"/>
</dbReference>
<dbReference type="OrthoDB" id="4056921at2759"/>
<keyword evidence="9" id="KW-0539">Nucleus</keyword>
<feature type="domain" description="Chromosome segregation protein Spc25 C-terminal" evidence="12">
    <location>
        <begin position="220"/>
        <end position="289"/>
    </location>
</feature>
<evidence type="ECO:0000313" key="14">
    <source>
        <dbReference type="Proteomes" id="UP000245884"/>
    </source>
</evidence>
<proteinExistence type="inferred from homology"/>
<feature type="coiled-coil region" evidence="10">
    <location>
        <begin position="158"/>
        <end position="185"/>
    </location>
</feature>
<comment type="subcellular location">
    <subcellularLocation>
        <location evidence="9">Nucleus</location>
    </subcellularLocation>
    <subcellularLocation>
        <location evidence="9">Chromosome</location>
        <location evidence="9">Centromere</location>
        <location evidence="9">Kinetochore</location>
    </subcellularLocation>
</comment>
<dbReference type="RefSeq" id="XP_025360295.1">
    <property type="nucleotide sequence ID" value="XM_025509365.1"/>
</dbReference>
<comment type="subunit">
    <text evidence="9">Component of the NDC80 complex.</text>
</comment>
<evidence type="ECO:0000256" key="10">
    <source>
        <dbReference type="SAM" id="Coils"/>
    </source>
</evidence>
<feature type="compositionally biased region" description="Polar residues" evidence="11">
    <location>
        <begin position="31"/>
        <end position="50"/>
    </location>
</feature>
<keyword evidence="6 10" id="KW-0175">Coiled coil</keyword>
<keyword evidence="3 9" id="KW-0132">Cell division</keyword>
<dbReference type="Proteomes" id="UP000245884">
    <property type="component" value="Unassembled WGS sequence"/>
</dbReference>
<evidence type="ECO:0000256" key="5">
    <source>
        <dbReference type="ARBA" id="ARBA00022838"/>
    </source>
</evidence>
<name>A0A316UP49_9BASI</name>
<keyword evidence="8 9" id="KW-0137">Centromere</keyword>
<feature type="region of interest" description="Disordered" evidence="11">
    <location>
        <begin position="1"/>
        <end position="50"/>
    </location>
</feature>
<keyword evidence="7 9" id="KW-0131">Cell cycle</keyword>
<comment type="similarity">
    <text evidence="1 9">Belongs to the SPC25 family.</text>
</comment>
<evidence type="ECO:0000256" key="11">
    <source>
        <dbReference type="SAM" id="MobiDB-lite"/>
    </source>
</evidence>
<dbReference type="AlphaFoldDB" id="A0A316UP49"/>
<evidence type="ECO:0000256" key="3">
    <source>
        <dbReference type="ARBA" id="ARBA00022618"/>
    </source>
</evidence>
<evidence type="ECO:0000256" key="2">
    <source>
        <dbReference type="ARBA" id="ARBA00022454"/>
    </source>
</evidence>
<dbReference type="InterPro" id="IPR013255">
    <property type="entry name" value="Spc25_C"/>
</dbReference>
<keyword evidence="2 9" id="KW-0158">Chromosome</keyword>
<evidence type="ECO:0000256" key="4">
    <source>
        <dbReference type="ARBA" id="ARBA00022776"/>
    </source>
</evidence>
<dbReference type="GO" id="GO:0007059">
    <property type="term" value="P:chromosome segregation"/>
    <property type="evidence" value="ECO:0007669"/>
    <property type="project" value="InterPro"/>
</dbReference>
<dbReference type="GeneID" id="37031188"/>
<dbReference type="GO" id="GO:0031262">
    <property type="term" value="C:Ndc80 complex"/>
    <property type="evidence" value="ECO:0007669"/>
    <property type="project" value="InterPro"/>
</dbReference>